<feature type="binding site" evidence="14">
    <location>
        <position position="159"/>
    </location>
    <ligand>
        <name>[4Fe-4S] cluster</name>
        <dbReference type="ChEBI" id="CHEBI:49883"/>
        <note>4Fe-4S-S-AdoMet</note>
    </ligand>
</feature>
<reference evidence="16 17" key="1">
    <citation type="submission" date="2019-10" db="EMBL/GenBank/DDBJ databases">
        <title>Lysobacter alkalisoli sp. nov., isolated from saline-alkaline soil.</title>
        <authorList>
            <person name="Sun J.-Q."/>
        </authorList>
    </citation>
    <scope>NUCLEOTIDE SEQUENCE [LARGE SCALE GENOMIC DNA]</scope>
    <source>
        <strain evidence="16 17">KCTC 42381</strain>
    </source>
</reference>
<name>A0A508AV62_9GAMM</name>
<evidence type="ECO:0000256" key="11">
    <source>
        <dbReference type="ARBA" id="ARBA00023004"/>
    </source>
</evidence>
<feature type="binding site" evidence="14">
    <location>
        <begin position="266"/>
        <end position="268"/>
    </location>
    <ligand>
        <name>S-adenosyl-L-methionine</name>
        <dbReference type="ChEBI" id="CHEBI:59789"/>
    </ligand>
</feature>
<evidence type="ECO:0000256" key="6">
    <source>
        <dbReference type="ARBA" id="ARBA00022603"/>
    </source>
</evidence>
<dbReference type="PANTHER" id="PTHR30544:SF5">
    <property type="entry name" value="RADICAL SAM CORE DOMAIN-CONTAINING PROTEIN"/>
    <property type="match status" value="1"/>
</dbReference>
<evidence type="ECO:0000256" key="13">
    <source>
        <dbReference type="ARBA" id="ARBA00023157"/>
    </source>
</evidence>
<evidence type="ECO:0000256" key="4">
    <source>
        <dbReference type="ARBA" id="ARBA00022490"/>
    </source>
</evidence>
<dbReference type="FunFam" id="1.10.150.530:FF:000003">
    <property type="entry name" value="Dual-specificity RNA methyltransferase RlmN"/>
    <property type="match status" value="1"/>
</dbReference>
<dbReference type="InterPro" id="IPR013785">
    <property type="entry name" value="Aldolase_TIM"/>
</dbReference>
<gene>
    <name evidence="14 16" type="primary">rlmN</name>
    <name evidence="16" type="ORF">FKV24_007270</name>
</gene>
<dbReference type="GO" id="GO:0000049">
    <property type="term" value="F:tRNA binding"/>
    <property type="evidence" value="ECO:0007669"/>
    <property type="project" value="UniProtKB-UniRule"/>
</dbReference>
<dbReference type="InterPro" id="IPR048641">
    <property type="entry name" value="RlmN_N"/>
</dbReference>
<dbReference type="InterPro" id="IPR058240">
    <property type="entry name" value="rSAM_sf"/>
</dbReference>
<dbReference type="SFLD" id="SFLDF00275">
    <property type="entry name" value="adenosine_C2_methyltransferase"/>
    <property type="match status" value="1"/>
</dbReference>
<dbReference type="GO" id="GO:0002935">
    <property type="term" value="F:tRNA (adenine(37)-C2)-methyltransferase activity"/>
    <property type="evidence" value="ECO:0007669"/>
    <property type="project" value="UniProtKB-UniRule"/>
</dbReference>
<evidence type="ECO:0000256" key="5">
    <source>
        <dbReference type="ARBA" id="ARBA00022552"/>
    </source>
</evidence>
<feature type="region of interest" description="Disordered" evidence="15">
    <location>
        <begin position="1"/>
        <end position="48"/>
    </location>
</feature>
<dbReference type="GO" id="GO:0019843">
    <property type="term" value="F:rRNA binding"/>
    <property type="evidence" value="ECO:0007669"/>
    <property type="project" value="UniProtKB-UniRule"/>
</dbReference>
<dbReference type="Proteomes" id="UP000320431">
    <property type="component" value="Unassembled WGS sequence"/>
</dbReference>
<feature type="active site" description="Proton acceptor" evidence="14">
    <location>
        <position position="139"/>
    </location>
</feature>
<dbReference type="InterPro" id="IPR007197">
    <property type="entry name" value="rSAM"/>
</dbReference>
<dbReference type="GO" id="GO:0051539">
    <property type="term" value="F:4 iron, 4 sulfur cluster binding"/>
    <property type="evidence" value="ECO:0007669"/>
    <property type="project" value="UniProtKB-UniRule"/>
</dbReference>
<feature type="region of interest" description="Disordered" evidence="15">
    <location>
        <begin position="411"/>
        <end position="438"/>
    </location>
</feature>
<sequence length="438" mass="48388">MSTQHDNPAETNGTEVPVASPGAAAGTEGRAPTQPRTASSVAAGGADGRRNIFDLDRSSLEDFFEQELGEKRFRAHQVMKWIHHRHVTDFDGMTDLGKALRAKLEERAVVHAPEVIFDKPSADGTHKWLLGMDAKNAIETVYIPDKGRGTLCVSSQVGCALNCQFCSTATQGFNRNLSTAEIIGQVWVAARHLGNVPHQQRRLTNVVMMGMGEPLANFDNVVRAMSIMRDDLGYGLANKRVTLSTAGMVPMIDRLGEVSDVSLAVSLHAANDELRTRLVPLNKKYPIAELMDACVRYALRKRGTSVTFEYTLMKGVNDQPEHARELVRLMRAFDRAVQMKDAAKINLIPFNPFPGTRFERPDDLAIRSFQKLLNNAGMIAPVRRTRGDDIDAACGQLKGQVTDRTRRQAAFREQLNRRQPDERSDRPDANTEAGDAAA</sequence>
<evidence type="ECO:0000256" key="8">
    <source>
        <dbReference type="ARBA" id="ARBA00022691"/>
    </source>
</evidence>
<dbReference type="HAMAP" id="MF_01849">
    <property type="entry name" value="RNA_methyltr_RlmN"/>
    <property type="match status" value="1"/>
</dbReference>
<keyword evidence="13 14" id="KW-1015">Disulfide bond</keyword>
<feature type="compositionally biased region" description="Polar residues" evidence="15">
    <location>
        <begin position="1"/>
        <end position="14"/>
    </location>
</feature>
<dbReference type="InterPro" id="IPR040072">
    <property type="entry name" value="Methyltransferase_A"/>
</dbReference>
<feature type="binding site" evidence="14">
    <location>
        <begin position="212"/>
        <end position="213"/>
    </location>
    <ligand>
        <name>S-adenosyl-L-methionine</name>
        <dbReference type="ChEBI" id="CHEBI:59789"/>
    </ligand>
</feature>
<keyword evidence="3 14" id="KW-0004">4Fe-4S</keyword>
<comment type="catalytic activity">
    <reaction evidence="14">
        <text>adenosine(37) in tRNA + 2 reduced [2Fe-2S]-[ferredoxin] + 2 S-adenosyl-L-methionine = 2-methyladenosine(37) in tRNA + 5'-deoxyadenosine + L-methionine + 2 oxidized [2Fe-2S]-[ferredoxin] + S-adenosyl-L-homocysteine</text>
        <dbReference type="Rhea" id="RHEA:43332"/>
        <dbReference type="Rhea" id="RHEA-COMP:10000"/>
        <dbReference type="Rhea" id="RHEA-COMP:10001"/>
        <dbReference type="Rhea" id="RHEA-COMP:10162"/>
        <dbReference type="Rhea" id="RHEA-COMP:10485"/>
        <dbReference type="ChEBI" id="CHEBI:17319"/>
        <dbReference type="ChEBI" id="CHEBI:33737"/>
        <dbReference type="ChEBI" id="CHEBI:33738"/>
        <dbReference type="ChEBI" id="CHEBI:57844"/>
        <dbReference type="ChEBI" id="CHEBI:57856"/>
        <dbReference type="ChEBI" id="CHEBI:59789"/>
        <dbReference type="ChEBI" id="CHEBI:74411"/>
        <dbReference type="ChEBI" id="CHEBI:74497"/>
        <dbReference type="EC" id="2.1.1.192"/>
    </reaction>
</comment>
<dbReference type="SFLD" id="SFLDS00029">
    <property type="entry name" value="Radical_SAM"/>
    <property type="match status" value="1"/>
</dbReference>
<keyword evidence="7 14" id="KW-0808">Transferase</keyword>
<evidence type="ECO:0000256" key="12">
    <source>
        <dbReference type="ARBA" id="ARBA00023014"/>
    </source>
</evidence>
<feature type="binding site" evidence="14">
    <location>
        <position position="166"/>
    </location>
    <ligand>
        <name>[4Fe-4S] cluster</name>
        <dbReference type="ChEBI" id="CHEBI:49883"/>
        <note>4Fe-4S-S-AdoMet</note>
    </ligand>
</feature>
<keyword evidence="9 14" id="KW-0819">tRNA processing</keyword>
<comment type="miscellaneous">
    <text evidence="14">Reaction proceeds by a ping-pong mechanism involving intermediate methylation of a conserved cysteine residue.</text>
</comment>
<accession>A0A508AV62</accession>
<feature type="active site" description="S-methylcysteine intermediate" evidence="14">
    <location>
        <position position="394"/>
    </location>
</feature>
<comment type="function">
    <text evidence="14">Specifically methylates position 2 of adenine 2503 in 23S rRNA and position 2 of adenine 37 in tRNAs. m2A2503 modification seems to play a crucial role in the proofreading step occurring at the peptidyl transferase center and thus would serve to optimize ribosomal fidelity.</text>
</comment>
<dbReference type="Gene3D" id="1.10.150.530">
    <property type="match status" value="1"/>
</dbReference>
<dbReference type="CDD" id="cd01335">
    <property type="entry name" value="Radical_SAM"/>
    <property type="match status" value="1"/>
</dbReference>
<organism evidence="16 17">
    <name type="scientific">Marilutibacter maris</name>
    <dbReference type="NCBI Taxonomy" id="1605891"/>
    <lineage>
        <taxon>Bacteria</taxon>
        <taxon>Pseudomonadati</taxon>
        <taxon>Pseudomonadota</taxon>
        <taxon>Gammaproteobacteria</taxon>
        <taxon>Lysobacterales</taxon>
        <taxon>Lysobacteraceae</taxon>
        <taxon>Marilutibacter</taxon>
    </lineage>
</organism>
<keyword evidence="10 14" id="KW-0479">Metal-binding</keyword>
<dbReference type="NCBIfam" id="TIGR00048">
    <property type="entry name" value="rRNA_mod_RlmN"/>
    <property type="match status" value="1"/>
</dbReference>
<dbReference type="GO" id="GO:0005737">
    <property type="term" value="C:cytoplasm"/>
    <property type="evidence" value="ECO:0007669"/>
    <property type="project" value="UniProtKB-SubCell"/>
</dbReference>
<comment type="caution">
    <text evidence="16">The sequence shown here is derived from an EMBL/GenBank/DDBJ whole genome shotgun (WGS) entry which is preliminary data.</text>
</comment>
<comment type="similarity">
    <text evidence="2 14">Belongs to the radical SAM superfamily. RlmN family.</text>
</comment>
<dbReference type="EMBL" id="VICD02000108">
    <property type="protein sequence ID" value="KAB8192471.1"/>
    <property type="molecule type" value="Genomic_DNA"/>
</dbReference>
<evidence type="ECO:0000256" key="3">
    <source>
        <dbReference type="ARBA" id="ARBA00022485"/>
    </source>
</evidence>
<dbReference type="PANTHER" id="PTHR30544">
    <property type="entry name" value="23S RRNA METHYLTRANSFERASE"/>
    <property type="match status" value="1"/>
</dbReference>
<feature type="binding site" evidence="14">
    <location>
        <position position="163"/>
    </location>
    <ligand>
        <name>[4Fe-4S] cluster</name>
        <dbReference type="ChEBI" id="CHEBI:49883"/>
        <note>4Fe-4S-S-AdoMet</note>
    </ligand>
</feature>
<dbReference type="Pfam" id="PF21016">
    <property type="entry name" value="RlmN_N"/>
    <property type="match status" value="1"/>
</dbReference>
<dbReference type="EC" id="2.1.1.192" evidence="14"/>
<dbReference type="PROSITE" id="PS51918">
    <property type="entry name" value="RADICAL_SAM"/>
    <property type="match status" value="1"/>
</dbReference>
<evidence type="ECO:0000256" key="15">
    <source>
        <dbReference type="SAM" id="MobiDB-lite"/>
    </source>
</evidence>
<keyword evidence="12 14" id="KW-0411">Iron-sulfur</keyword>
<feature type="binding site" evidence="14">
    <location>
        <position position="351"/>
    </location>
    <ligand>
        <name>S-adenosyl-L-methionine</name>
        <dbReference type="ChEBI" id="CHEBI:59789"/>
    </ligand>
</feature>
<evidence type="ECO:0000256" key="1">
    <source>
        <dbReference type="ARBA" id="ARBA00004496"/>
    </source>
</evidence>
<keyword evidence="4 14" id="KW-0963">Cytoplasm</keyword>
<protein>
    <recommendedName>
        <fullName evidence="14">Dual-specificity RNA methyltransferase RlmN</fullName>
        <ecNumber evidence="14">2.1.1.192</ecNumber>
    </recommendedName>
    <alternativeName>
        <fullName evidence="14">23S rRNA (adenine(2503)-C(2))-methyltransferase</fullName>
    </alternativeName>
    <alternativeName>
        <fullName evidence="14">23S rRNA m2A2503 methyltransferase</fullName>
    </alternativeName>
    <alternativeName>
        <fullName evidence="14">Ribosomal RNA large subunit methyltransferase N</fullName>
    </alternativeName>
    <alternativeName>
        <fullName evidence="14">tRNA (adenine(37)-C(2))-methyltransferase</fullName>
    </alternativeName>
    <alternativeName>
        <fullName evidence="14">tRNA m2A37 methyltransferase</fullName>
    </alternativeName>
</protein>
<evidence type="ECO:0000313" key="16">
    <source>
        <dbReference type="EMBL" id="KAB8192471.1"/>
    </source>
</evidence>
<dbReference type="GO" id="GO:0046872">
    <property type="term" value="F:metal ion binding"/>
    <property type="evidence" value="ECO:0007669"/>
    <property type="project" value="UniProtKB-KW"/>
</dbReference>
<dbReference type="FunFam" id="3.20.20.70:FF:000008">
    <property type="entry name" value="Dual-specificity RNA methyltransferase RlmN"/>
    <property type="match status" value="1"/>
</dbReference>
<evidence type="ECO:0000256" key="14">
    <source>
        <dbReference type="HAMAP-Rule" id="MF_01849"/>
    </source>
</evidence>
<dbReference type="Pfam" id="PF04055">
    <property type="entry name" value="Radical_SAM"/>
    <property type="match status" value="1"/>
</dbReference>
<proteinExistence type="inferred from homology"/>
<comment type="cofactor">
    <cofactor evidence="14">
        <name>[4Fe-4S] cluster</name>
        <dbReference type="ChEBI" id="CHEBI:49883"/>
    </cofactor>
    <text evidence="14">Binds 1 [4Fe-4S] cluster. The cluster is coordinated with 3 cysteines and an exchangeable S-adenosyl-L-methionine.</text>
</comment>
<feature type="binding site" evidence="14">
    <location>
        <position position="244"/>
    </location>
    <ligand>
        <name>S-adenosyl-L-methionine</name>
        <dbReference type="ChEBI" id="CHEBI:59789"/>
    </ligand>
</feature>
<evidence type="ECO:0000256" key="10">
    <source>
        <dbReference type="ARBA" id="ARBA00022723"/>
    </source>
</evidence>
<dbReference type="RefSeq" id="WP_141481907.1">
    <property type="nucleotide sequence ID" value="NZ_VICD02000108.1"/>
</dbReference>
<dbReference type="PIRSF" id="PIRSF006004">
    <property type="entry name" value="CHP00048"/>
    <property type="match status" value="1"/>
</dbReference>
<dbReference type="GO" id="GO:0070040">
    <property type="term" value="F:rRNA (adenine(2503)-C2-)-methyltransferase activity"/>
    <property type="evidence" value="ECO:0007669"/>
    <property type="project" value="UniProtKB-UniRule"/>
</dbReference>
<evidence type="ECO:0000256" key="2">
    <source>
        <dbReference type="ARBA" id="ARBA00007544"/>
    </source>
</evidence>
<comment type="caution">
    <text evidence="14">Lacks conserved residue(s) required for the propagation of feature annotation.</text>
</comment>
<feature type="compositionally biased region" description="Basic and acidic residues" evidence="15">
    <location>
        <begin position="414"/>
        <end position="429"/>
    </location>
</feature>
<dbReference type="InterPro" id="IPR004383">
    <property type="entry name" value="rRNA_lsu_MTrfase_RlmN/Cfr"/>
</dbReference>
<dbReference type="GO" id="GO:0030488">
    <property type="term" value="P:tRNA methylation"/>
    <property type="evidence" value="ECO:0007669"/>
    <property type="project" value="UniProtKB-UniRule"/>
</dbReference>
<dbReference type="InterPro" id="IPR027492">
    <property type="entry name" value="RNA_MTrfase_RlmN"/>
</dbReference>
<keyword evidence="11 14" id="KW-0408">Iron</keyword>
<keyword evidence="8 14" id="KW-0949">S-adenosyl-L-methionine</keyword>
<evidence type="ECO:0000313" key="17">
    <source>
        <dbReference type="Proteomes" id="UP000320431"/>
    </source>
</evidence>
<dbReference type="SUPFAM" id="SSF102114">
    <property type="entry name" value="Radical SAM enzymes"/>
    <property type="match status" value="1"/>
</dbReference>
<dbReference type="GO" id="GO:0070475">
    <property type="term" value="P:rRNA base methylation"/>
    <property type="evidence" value="ECO:0007669"/>
    <property type="project" value="UniProtKB-UniRule"/>
</dbReference>
<comment type="subcellular location">
    <subcellularLocation>
        <location evidence="1 14">Cytoplasm</location>
    </subcellularLocation>
</comment>
<dbReference type="Gene3D" id="3.20.20.70">
    <property type="entry name" value="Aldolase class I"/>
    <property type="match status" value="1"/>
</dbReference>
<comment type="catalytic activity">
    <reaction evidence="14">
        <text>adenosine(2503) in 23S rRNA + 2 reduced [2Fe-2S]-[ferredoxin] + 2 S-adenosyl-L-methionine = 2-methyladenosine(2503) in 23S rRNA + 5'-deoxyadenosine + L-methionine + 2 oxidized [2Fe-2S]-[ferredoxin] + S-adenosyl-L-homocysteine</text>
        <dbReference type="Rhea" id="RHEA:42916"/>
        <dbReference type="Rhea" id="RHEA-COMP:10000"/>
        <dbReference type="Rhea" id="RHEA-COMP:10001"/>
        <dbReference type="Rhea" id="RHEA-COMP:10152"/>
        <dbReference type="Rhea" id="RHEA-COMP:10282"/>
        <dbReference type="ChEBI" id="CHEBI:17319"/>
        <dbReference type="ChEBI" id="CHEBI:33737"/>
        <dbReference type="ChEBI" id="CHEBI:33738"/>
        <dbReference type="ChEBI" id="CHEBI:57844"/>
        <dbReference type="ChEBI" id="CHEBI:57856"/>
        <dbReference type="ChEBI" id="CHEBI:59789"/>
        <dbReference type="ChEBI" id="CHEBI:74411"/>
        <dbReference type="ChEBI" id="CHEBI:74497"/>
        <dbReference type="EC" id="2.1.1.192"/>
    </reaction>
</comment>
<evidence type="ECO:0000256" key="7">
    <source>
        <dbReference type="ARBA" id="ARBA00022679"/>
    </source>
</evidence>
<evidence type="ECO:0000256" key="9">
    <source>
        <dbReference type="ARBA" id="ARBA00022694"/>
    </source>
</evidence>
<keyword evidence="6 14" id="KW-0489">Methyltransferase</keyword>
<dbReference type="AlphaFoldDB" id="A0A508AV62"/>
<keyword evidence="5 14" id="KW-0698">rRNA processing</keyword>
<dbReference type="SFLD" id="SFLDG01062">
    <property type="entry name" value="methyltransferase_(Class_A)"/>
    <property type="match status" value="1"/>
</dbReference>